<proteinExistence type="inferred from homology"/>
<dbReference type="Gene3D" id="3.40.50.1110">
    <property type="entry name" value="SGNH hydrolase"/>
    <property type="match status" value="1"/>
</dbReference>
<dbReference type="InterPro" id="IPR001087">
    <property type="entry name" value="GDSL"/>
</dbReference>
<evidence type="ECO:0008006" key="5">
    <source>
        <dbReference type="Google" id="ProtNLM"/>
    </source>
</evidence>
<evidence type="ECO:0000313" key="4">
    <source>
        <dbReference type="Proteomes" id="UP001154282"/>
    </source>
</evidence>
<keyword evidence="4" id="KW-1185">Reference proteome</keyword>
<dbReference type="PANTHER" id="PTHR45642:SF95">
    <property type="entry name" value="GDSL-LIKE LIPASE_ACYLHYDROLASE FAMILY PROTEIN, EXPRESSED"/>
    <property type="match status" value="1"/>
</dbReference>
<dbReference type="Pfam" id="PF00657">
    <property type="entry name" value="Lipase_GDSL"/>
    <property type="match status" value="1"/>
</dbReference>
<evidence type="ECO:0000256" key="2">
    <source>
        <dbReference type="SAM" id="Phobius"/>
    </source>
</evidence>
<comment type="caution">
    <text evidence="3">The sequence shown here is derived from an EMBL/GenBank/DDBJ whole genome shotgun (WGS) entry which is preliminary data.</text>
</comment>
<evidence type="ECO:0000256" key="1">
    <source>
        <dbReference type="ARBA" id="ARBA00008668"/>
    </source>
</evidence>
<dbReference type="InterPro" id="IPR050592">
    <property type="entry name" value="GDSL_lipolytic_enzyme"/>
</dbReference>
<organism evidence="3 4">
    <name type="scientific">Linum tenue</name>
    <dbReference type="NCBI Taxonomy" id="586396"/>
    <lineage>
        <taxon>Eukaryota</taxon>
        <taxon>Viridiplantae</taxon>
        <taxon>Streptophyta</taxon>
        <taxon>Embryophyta</taxon>
        <taxon>Tracheophyta</taxon>
        <taxon>Spermatophyta</taxon>
        <taxon>Magnoliopsida</taxon>
        <taxon>eudicotyledons</taxon>
        <taxon>Gunneridae</taxon>
        <taxon>Pentapetalae</taxon>
        <taxon>rosids</taxon>
        <taxon>fabids</taxon>
        <taxon>Malpighiales</taxon>
        <taxon>Linaceae</taxon>
        <taxon>Linum</taxon>
    </lineage>
</organism>
<keyword evidence="2" id="KW-1133">Transmembrane helix</keyword>
<dbReference type="AlphaFoldDB" id="A0AAV0HU98"/>
<sequence length="384" mass="41057">MNLSGIHQTIRDILGSSKHNGILSVLVQLISFVLLFNVTAAASGAVPAAVFTFGDSLVDTGNNNYVVTIAKSNFPPYGRDFPGGKPTGRFSNGRLFPDFIAETLGVKNLLPAYKDPTLQMKDLLTGVSFGSAGAGYDPLTSQQRGSITIKNQLEMYREYKSNITASEGKERAGNITSTSPHMILLGSNDMANQLSRSLYGIDTYTDILVGLALDVYKVRRSGLHSLNSIRSQELYGLGARRIGVVGAAPIGCVPRERVTGDGLLILERNCAEELNDAAKLFNSKLSTAVSSLNAELPGAKIVYFDIYSPALSLIQNPAPYGFEEVKRGCCATGNIELGILCVVPGTCPDASKYLFWDSVHPGEKATRIISDQTFGSSSLSSLLG</sequence>
<keyword evidence="2" id="KW-0812">Transmembrane</keyword>
<dbReference type="CDD" id="cd01837">
    <property type="entry name" value="SGNH_plant_lipase_like"/>
    <property type="match status" value="1"/>
</dbReference>
<protein>
    <recommendedName>
        <fullName evidence="5">GDSL esterase/lipase</fullName>
    </recommendedName>
</protein>
<dbReference type="GO" id="GO:0016788">
    <property type="term" value="F:hydrolase activity, acting on ester bonds"/>
    <property type="evidence" value="ECO:0007669"/>
    <property type="project" value="InterPro"/>
</dbReference>
<accession>A0AAV0HU98</accession>
<dbReference type="EMBL" id="CAMGYJ010000003">
    <property type="protein sequence ID" value="CAI0388840.1"/>
    <property type="molecule type" value="Genomic_DNA"/>
</dbReference>
<comment type="similarity">
    <text evidence="1">Belongs to the 'GDSL' lipolytic enzyme family.</text>
</comment>
<dbReference type="InterPro" id="IPR036514">
    <property type="entry name" value="SGNH_hydro_sf"/>
</dbReference>
<reference evidence="3" key="1">
    <citation type="submission" date="2022-08" db="EMBL/GenBank/DDBJ databases">
        <authorList>
            <person name="Gutierrez-Valencia J."/>
        </authorList>
    </citation>
    <scope>NUCLEOTIDE SEQUENCE</scope>
</reference>
<dbReference type="InterPro" id="IPR035669">
    <property type="entry name" value="SGNH_plant_lipase-like"/>
</dbReference>
<dbReference type="PANTHER" id="PTHR45642">
    <property type="entry name" value="GDSL ESTERASE/LIPASE EXL3"/>
    <property type="match status" value="1"/>
</dbReference>
<feature type="transmembrane region" description="Helical" evidence="2">
    <location>
        <begin position="21"/>
        <end position="42"/>
    </location>
</feature>
<keyword evidence="2" id="KW-0472">Membrane</keyword>
<dbReference type="Proteomes" id="UP001154282">
    <property type="component" value="Unassembled WGS sequence"/>
</dbReference>
<gene>
    <name evidence="3" type="ORF">LITE_LOCUS6000</name>
</gene>
<evidence type="ECO:0000313" key="3">
    <source>
        <dbReference type="EMBL" id="CAI0388840.1"/>
    </source>
</evidence>
<name>A0AAV0HU98_9ROSI</name>